<dbReference type="InParanoid" id="D8UMZ0"/>
<keyword evidence="4" id="KW-1185">Reference proteome</keyword>
<keyword evidence="1" id="KW-0812">Transmembrane</keyword>
<organism evidence="4">
    <name type="scientific">Volvox carteri f. nagariensis</name>
    <dbReference type="NCBI Taxonomy" id="3068"/>
    <lineage>
        <taxon>Eukaryota</taxon>
        <taxon>Viridiplantae</taxon>
        <taxon>Chlorophyta</taxon>
        <taxon>core chlorophytes</taxon>
        <taxon>Chlorophyceae</taxon>
        <taxon>CS clade</taxon>
        <taxon>Chlamydomonadales</taxon>
        <taxon>Volvocaceae</taxon>
        <taxon>Volvox</taxon>
    </lineage>
</organism>
<feature type="non-terminal residue" evidence="3">
    <location>
        <position position="1"/>
    </location>
</feature>
<feature type="transmembrane region" description="Helical" evidence="1">
    <location>
        <begin position="161"/>
        <end position="186"/>
    </location>
</feature>
<proteinExistence type="predicted"/>
<evidence type="ECO:0000256" key="1">
    <source>
        <dbReference type="SAM" id="Phobius"/>
    </source>
</evidence>
<gene>
    <name evidence="3" type="ORF">VOLCADRAFT_101538</name>
</gene>
<dbReference type="Proteomes" id="UP000001058">
    <property type="component" value="Unassembled WGS sequence"/>
</dbReference>
<protein>
    <recommendedName>
        <fullName evidence="5">DUF4383 domain-containing protein</fullName>
    </recommendedName>
</protein>
<feature type="signal peptide" evidence="2">
    <location>
        <begin position="1"/>
        <end position="21"/>
    </location>
</feature>
<dbReference type="KEGG" id="vcn:VOLCADRAFT_101538"/>
<sequence length="255" mass="26541">VIVLAVVGVLLLVNLVGNATSKARSLADEFTNLVVSGQTEQAYDTYLSQPLKDELDKQSFLDGIESLNLDSSCKPNYNSVNVNSENGNNKANLGGTLQCDGKTIDLQTAGFSGHHRKVRTMRTSPNRLIATIFGAVYLLVGVLGFFVTSGIGFFATEGANLIIFAVNPLHNIIHLAIGAALLYAGMNSVTLSKGVNTAVGGVYLLVGILGLFLVGSSLNIIALNGADNVLHLASAVVLLGVALSQDKAAVASARA</sequence>
<accession>D8UMZ0</accession>
<dbReference type="Pfam" id="PF14325">
    <property type="entry name" value="DUF4383"/>
    <property type="match status" value="1"/>
</dbReference>
<name>D8UMZ0_VOLCA</name>
<evidence type="ECO:0000313" key="3">
    <source>
        <dbReference type="EMBL" id="EFJ38909.1"/>
    </source>
</evidence>
<evidence type="ECO:0000313" key="4">
    <source>
        <dbReference type="Proteomes" id="UP000001058"/>
    </source>
</evidence>
<keyword evidence="1" id="KW-1133">Transmembrane helix</keyword>
<feature type="transmembrane region" description="Helical" evidence="1">
    <location>
        <begin position="198"/>
        <end position="222"/>
    </location>
</feature>
<dbReference type="EMBL" id="GL379531">
    <property type="protein sequence ID" value="EFJ38909.1"/>
    <property type="molecule type" value="Genomic_DNA"/>
</dbReference>
<keyword evidence="1" id="KW-0472">Membrane</keyword>
<feature type="transmembrane region" description="Helical" evidence="1">
    <location>
        <begin position="128"/>
        <end position="155"/>
    </location>
</feature>
<evidence type="ECO:0000256" key="2">
    <source>
        <dbReference type="SAM" id="SignalP"/>
    </source>
</evidence>
<reference evidence="3 4" key="1">
    <citation type="journal article" date="2010" name="Science">
        <title>Genomic analysis of organismal complexity in the multicellular green alga Volvox carteri.</title>
        <authorList>
            <person name="Prochnik S.E."/>
            <person name="Umen J."/>
            <person name="Nedelcu A.M."/>
            <person name="Hallmann A."/>
            <person name="Miller S.M."/>
            <person name="Nishii I."/>
            <person name="Ferris P."/>
            <person name="Kuo A."/>
            <person name="Mitros T."/>
            <person name="Fritz-Laylin L.K."/>
            <person name="Hellsten U."/>
            <person name="Chapman J."/>
            <person name="Simakov O."/>
            <person name="Rensing S.A."/>
            <person name="Terry A."/>
            <person name="Pangilinan J."/>
            <person name="Kapitonov V."/>
            <person name="Jurka J."/>
            <person name="Salamov A."/>
            <person name="Shapiro H."/>
            <person name="Schmutz J."/>
            <person name="Grimwood J."/>
            <person name="Lindquist E."/>
            <person name="Lucas S."/>
            <person name="Grigoriev I.V."/>
            <person name="Schmitt R."/>
            <person name="Kirk D."/>
            <person name="Rokhsar D.S."/>
        </authorList>
    </citation>
    <scope>NUCLEOTIDE SEQUENCE [LARGE SCALE GENOMIC DNA]</scope>
    <source>
        <strain evidence="4">f. Nagariensis / Eve</strain>
    </source>
</reference>
<feature type="chain" id="PRO_5003124656" description="DUF4383 domain-containing protein" evidence="2">
    <location>
        <begin position="22"/>
        <end position="255"/>
    </location>
</feature>
<keyword evidence="2" id="KW-0732">Signal</keyword>
<dbReference type="AlphaFoldDB" id="D8UMZ0"/>
<evidence type="ECO:0008006" key="5">
    <source>
        <dbReference type="Google" id="ProtNLM"/>
    </source>
</evidence>